<keyword evidence="3" id="KW-1185">Reference proteome</keyword>
<feature type="compositionally biased region" description="Basic and acidic residues" evidence="1">
    <location>
        <begin position="33"/>
        <end position="44"/>
    </location>
</feature>
<reference evidence="2 3" key="1">
    <citation type="journal article" date="2024" name="G3 (Bethesda)">
        <title>Genome assembly of Hibiscus sabdariffa L. provides insights into metabolisms of medicinal natural products.</title>
        <authorList>
            <person name="Kim T."/>
        </authorList>
    </citation>
    <scope>NUCLEOTIDE SEQUENCE [LARGE SCALE GENOMIC DNA]</scope>
    <source>
        <strain evidence="2">TK-2024</strain>
        <tissue evidence="2">Old leaves</tissue>
    </source>
</reference>
<dbReference type="Proteomes" id="UP001472677">
    <property type="component" value="Unassembled WGS sequence"/>
</dbReference>
<dbReference type="EMBL" id="JBBPBM010000006">
    <property type="protein sequence ID" value="KAK8579873.1"/>
    <property type="molecule type" value="Genomic_DNA"/>
</dbReference>
<evidence type="ECO:0000256" key="1">
    <source>
        <dbReference type="SAM" id="MobiDB-lite"/>
    </source>
</evidence>
<evidence type="ECO:0000313" key="2">
    <source>
        <dbReference type="EMBL" id="KAK8579873.1"/>
    </source>
</evidence>
<proteinExistence type="predicted"/>
<gene>
    <name evidence="2" type="ORF">V6N12_070176</name>
</gene>
<protein>
    <submittedName>
        <fullName evidence="2">Uncharacterized protein</fullName>
    </submittedName>
</protein>
<comment type="caution">
    <text evidence="2">The sequence shown here is derived from an EMBL/GenBank/DDBJ whole genome shotgun (WGS) entry which is preliminary data.</text>
</comment>
<accession>A0ABR2FG10</accession>
<feature type="compositionally biased region" description="Polar residues" evidence="1">
    <location>
        <begin position="45"/>
        <end position="54"/>
    </location>
</feature>
<sequence>MHGMRSVGRHMVVFAFTHTSVNNRAGLGHGALREEAKTGEDNNRHQTSNNSMRQSLHVCLEQGTPDAFHMISMACPSTQREVSH</sequence>
<name>A0ABR2FG10_9ROSI</name>
<evidence type="ECO:0000313" key="3">
    <source>
        <dbReference type="Proteomes" id="UP001472677"/>
    </source>
</evidence>
<organism evidence="2 3">
    <name type="scientific">Hibiscus sabdariffa</name>
    <name type="common">roselle</name>
    <dbReference type="NCBI Taxonomy" id="183260"/>
    <lineage>
        <taxon>Eukaryota</taxon>
        <taxon>Viridiplantae</taxon>
        <taxon>Streptophyta</taxon>
        <taxon>Embryophyta</taxon>
        <taxon>Tracheophyta</taxon>
        <taxon>Spermatophyta</taxon>
        <taxon>Magnoliopsida</taxon>
        <taxon>eudicotyledons</taxon>
        <taxon>Gunneridae</taxon>
        <taxon>Pentapetalae</taxon>
        <taxon>rosids</taxon>
        <taxon>malvids</taxon>
        <taxon>Malvales</taxon>
        <taxon>Malvaceae</taxon>
        <taxon>Malvoideae</taxon>
        <taxon>Hibiscus</taxon>
    </lineage>
</organism>
<feature type="region of interest" description="Disordered" evidence="1">
    <location>
        <begin position="33"/>
        <end position="54"/>
    </location>
</feature>